<dbReference type="Proteomes" id="UP000267081">
    <property type="component" value="Unassembled WGS sequence"/>
</dbReference>
<proteinExistence type="predicted"/>
<evidence type="ECO:0000313" key="3">
    <source>
        <dbReference type="EMBL" id="RSD16362.1"/>
    </source>
</evidence>
<dbReference type="Gene3D" id="3.90.79.10">
    <property type="entry name" value="Nucleoside Triphosphate Pyrophosphohydrolase"/>
    <property type="match status" value="1"/>
</dbReference>
<organism evidence="3 4">
    <name type="scientific">Amycolatopsis eburnea</name>
    <dbReference type="NCBI Taxonomy" id="2267691"/>
    <lineage>
        <taxon>Bacteria</taxon>
        <taxon>Bacillati</taxon>
        <taxon>Actinomycetota</taxon>
        <taxon>Actinomycetes</taxon>
        <taxon>Pseudonocardiales</taxon>
        <taxon>Pseudonocardiaceae</taxon>
        <taxon>Amycolatopsis</taxon>
    </lineage>
</organism>
<sequence>MVRAGAPANGASTSRAVTSRGARGPIAHGSPTCAPQFRRCRIRKQRDPTRSIALSRSNAVDELPGGNLDKGDDEDVAEAAARELLEETGFAASSVEVVGSTYLAAYATHHRFAAIALGCRRVAEPKPDREFLETVLMRRPEFINHVLSDELTD</sequence>
<dbReference type="CDD" id="cd03424">
    <property type="entry name" value="NUDIX_ADPRase_Nudt5_UGPPase_Nudt14"/>
    <property type="match status" value="1"/>
</dbReference>
<keyword evidence="3" id="KW-0378">Hydrolase</keyword>
<comment type="caution">
    <text evidence="3">The sequence shown here is derived from an EMBL/GenBank/DDBJ whole genome shotgun (WGS) entry which is preliminary data.</text>
</comment>
<keyword evidence="4" id="KW-1185">Reference proteome</keyword>
<gene>
    <name evidence="3" type="ORF">EIY87_22180</name>
</gene>
<evidence type="ECO:0000313" key="4">
    <source>
        <dbReference type="Proteomes" id="UP000267081"/>
    </source>
</evidence>
<dbReference type="AlphaFoldDB" id="A0A427T7M1"/>
<feature type="domain" description="Nudix hydrolase" evidence="2">
    <location>
        <begin position="27"/>
        <end position="153"/>
    </location>
</feature>
<dbReference type="Pfam" id="PF00293">
    <property type="entry name" value="NUDIX"/>
    <property type="match status" value="1"/>
</dbReference>
<feature type="region of interest" description="Disordered" evidence="1">
    <location>
        <begin position="45"/>
        <end position="72"/>
    </location>
</feature>
<name>A0A427T7M1_9PSEU</name>
<evidence type="ECO:0000259" key="2">
    <source>
        <dbReference type="PROSITE" id="PS51462"/>
    </source>
</evidence>
<evidence type="ECO:0000256" key="1">
    <source>
        <dbReference type="SAM" id="MobiDB-lite"/>
    </source>
</evidence>
<accession>A0A427T7M1</accession>
<reference evidence="3 4" key="1">
    <citation type="submission" date="2018-12" db="EMBL/GenBank/DDBJ databases">
        <title>Amycolatopsis eburnea sp. nov. actinomycete associate with arbuscular mycorrhiza fungal spore.</title>
        <authorList>
            <person name="Lumyong S."/>
            <person name="Chaiya L."/>
        </authorList>
    </citation>
    <scope>NUCLEOTIDE SEQUENCE [LARGE SCALE GENOMIC DNA]</scope>
    <source>
        <strain evidence="3 4">GLM-1</strain>
    </source>
</reference>
<dbReference type="SUPFAM" id="SSF55811">
    <property type="entry name" value="Nudix"/>
    <property type="match status" value="1"/>
</dbReference>
<dbReference type="InterPro" id="IPR015797">
    <property type="entry name" value="NUDIX_hydrolase-like_dom_sf"/>
</dbReference>
<dbReference type="GO" id="GO:0016787">
    <property type="term" value="F:hydrolase activity"/>
    <property type="evidence" value="ECO:0007669"/>
    <property type="project" value="UniProtKB-KW"/>
</dbReference>
<feature type="region of interest" description="Disordered" evidence="1">
    <location>
        <begin position="1"/>
        <end position="33"/>
    </location>
</feature>
<dbReference type="EMBL" id="RSEC01000048">
    <property type="protein sequence ID" value="RSD16362.1"/>
    <property type="molecule type" value="Genomic_DNA"/>
</dbReference>
<dbReference type="InterPro" id="IPR000086">
    <property type="entry name" value="NUDIX_hydrolase_dom"/>
</dbReference>
<dbReference type="PROSITE" id="PS51462">
    <property type="entry name" value="NUDIX"/>
    <property type="match status" value="1"/>
</dbReference>
<protein>
    <submittedName>
        <fullName evidence="3">NUDIX hydrolase</fullName>
    </submittedName>
</protein>